<feature type="compositionally biased region" description="Polar residues" evidence="1">
    <location>
        <begin position="121"/>
        <end position="132"/>
    </location>
</feature>
<dbReference type="PANTHER" id="PTHR33266:SF1">
    <property type="entry name" value="F-BOX DOMAIN-CONTAINING PROTEIN"/>
    <property type="match status" value="1"/>
</dbReference>
<protein>
    <submittedName>
        <fullName evidence="2">Uncharacterized protein</fullName>
    </submittedName>
</protein>
<evidence type="ECO:0000313" key="3">
    <source>
        <dbReference type="Proteomes" id="UP000218811"/>
    </source>
</evidence>
<reference evidence="2 3" key="1">
    <citation type="journal article" date="2012" name="Science">
        <title>The Paleozoic origin of enzymatic lignin decomposition reconstructed from 31 fungal genomes.</title>
        <authorList>
            <person name="Floudas D."/>
            <person name="Binder M."/>
            <person name="Riley R."/>
            <person name="Barry K."/>
            <person name="Blanchette R.A."/>
            <person name="Henrissat B."/>
            <person name="Martinez A.T."/>
            <person name="Otillar R."/>
            <person name="Spatafora J.W."/>
            <person name="Yadav J.S."/>
            <person name="Aerts A."/>
            <person name="Benoit I."/>
            <person name="Boyd A."/>
            <person name="Carlson A."/>
            <person name="Copeland A."/>
            <person name="Coutinho P.M."/>
            <person name="de Vries R.P."/>
            <person name="Ferreira P."/>
            <person name="Findley K."/>
            <person name="Foster B."/>
            <person name="Gaskell J."/>
            <person name="Glotzer D."/>
            <person name="Gorecki P."/>
            <person name="Heitman J."/>
            <person name="Hesse C."/>
            <person name="Hori C."/>
            <person name="Igarashi K."/>
            <person name="Jurgens J.A."/>
            <person name="Kallen N."/>
            <person name="Kersten P."/>
            <person name="Kohler A."/>
            <person name="Kuees U."/>
            <person name="Kumar T.K.A."/>
            <person name="Kuo A."/>
            <person name="LaButti K."/>
            <person name="Larrondo L.F."/>
            <person name="Lindquist E."/>
            <person name="Ling A."/>
            <person name="Lombard V."/>
            <person name="Lucas S."/>
            <person name="Lundell T."/>
            <person name="Martin R."/>
            <person name="McLaughlin D.J."/>
            <person name="Morgenstern I."/>
            <person name="Morin E."/>
            <person name="Murat C."/>
            <person name="Nagy L.G."/>
            <person name="Nolan M."/>
            <person name="Ohm R.A."/>
            <person name="Patyshakuliyeva A."/>
            <person name="Rokas A."/>
            <person name="Ruiz-Duenas F.J."/>
            <person name="Sabat G."/>
            <person name="Salamov A."/>
            <person name="Samejima M."/>
            <person name="Schmutz J."/>
            <person name="Slot J.C."/>
            <person name="St John F."/>
            <person name="Stenlid J."/>
            <person name="Sun H."/>
            <person name="Sun S."/>
            <person name="Syed K."/>
            <person name="Tsang A."/>
            <person name="Wiebenga A."/>
            <person name="Young D."/>
            <person name="Pisabarro A."/>
            <person name="Eastwood D.C."/>
            <person name="Martin F."/>
            <person name="Cullen D."/>
            <person name="Grigoriev I.V."/>
            <person name="Hibbett D.S."/>
        </authorList>
    </citation>
    <scope>NUCLEOTIDE SEQUENCE [LARGE SCALE GENOMIC DNA]</scope>
    <source>
        <strain evidence="2 3">MD-104</strain>
    </source>
</reference>
<evidence type="ECO:0000256" key="1">
    <source>
        <dbReference type="SAM" id="MobiDB-lite"/>
    </source>
</evidence>
<gene>
    <name evidence="2" type="ORF">WOLCODRAFT_166397</name>
</gene>
<feature type="region of interest" description="Disordered" evidence="1">
    <location>
        <begin position="103"/>
        <end position="206"/>
    </location>
</feature>
<dbReference type="Proteomes" id="UP000218811">
    <property type="component" value="Unassembled WGS sequence"/>
</dbReference>
<organism evidence="2 3">
    <name type="scientific">Wolfiporia cocos (strain MD-104)</name>
    <name type="common">Brown rot fungus</name>
    <dbReference type="NCBI Taxonomy" id="742152"/>
    <lineage>
        <taxon>Eukaryota</taxon>
        <taxon>Fungi</taxon>
        <taxon>Dikarya</taxon>
        <taxon>Basidiomycota</taxon>
        <taxon>Agaricomycotina</taxon>
        <taxon>Agaricomycetes</taxon>
        <taxon>Polyporales</taxon>
        <taxon>Phaeolaceae</taxon>
        <taxon>Wolfiporia</taxon>
    </lineage>
</organism>
<feature type="compositionally biased region" description="Basic and acidic residues" evidence="1">
    <location>
        <begin position="155"/>
        <end position="168"/>
    </location>
</feature>
<feature type="compositionally biased region" description="Polar residues" evidence="1">
    <location>
        <begin position="186"/>
        <end position="196"/>
    </location>
</feature>
<dbReference type="PANTHER" id="PTHR33266">
    <property type="entry name" value="CHROMOSOME 15, WHOLE GENOME SHOTGUN SEQUENCE"/>
    <property type="match status" value="1"/>
</dbReference>
<sequence length="641" mass="72732">MSGPVEIWFLLNNEDMQAKRVKVDADAVVSDISDAISNKLLRDFGFSAERLISLKLWKPKQKLPIVEETRKEGASDILKDWLGDDVDGLSSVATPLDPYIPLETLLDNGDEQGDDGVVLGSAQTPPTRTQNAGGSGTRLVHVIAQLNLPSRKRHSIENKSKDPKRPRTETSVSPRSDNSDRPRTASGESNHSSNSRRPVGSQDRSVLKDEIHRKLDEHIKRDRWDGQLDPDDERQLFQLVLSESVNAYKNTKSPMISATVWSEAWEGHPHLRDVLLECKETWSFQKLREQSILHIEQQIVDPMLREQQAVVKAWEQKYVGGSHELLLNEIRKMNSECRPEGGEPYVYANNLPIIQSSGTGKSRMVDELAKLIFTIPFCIRHQNEESNIPYPRADKDIVEFLLKNSAASYQDVLMQYLIFFEQLFVRVKEVIELEQHFPKDGFTDESHLARTWYGYLMAERASLYKTVIKRINQLSETPDATGDEIVLQARNTVAKGSSLIEQLKRLTRRQTQDGNEDKGQTQLHLVLYFDEAHTLAQSTVQDGEKDRPRYDALLSALTYIRELTLFAITLSTNSNLHQLSASKNMSSSARLQDEEYNTLQAPYTELPFDCLLNGEPLIQAGECTLEDTCKLSFVSRFGRPL</sequence>
<name>A0A2H3J091_WOLCO</name>
<dbReference type="AlphaFoldDB" id="A0A2H3J091"/>
<proteinExistence type="predicted"/>
<dbReference type="EMBL" id="KB467854">
    <property type="protein sequence ID" value="PCH35660.1"/>
    <property type="molecule type" value="Genomic_DNA"/>
</dbReference>
<evidence type="ECO:0000313" key="2">
    <source>
        <dbReference type="EMBL" id="PCH35660.1"/>
    </source>
</evidence>
<dbReference type="OrthoDB" id="107110at2759"/>
<accession>A0A2H3J091</accession>
<keyword evidence="3" id="KW-1185">Reference proteome</keyword>